<dbReference type="AlphaFoldDB" id="A0A2A9CM99"/>
<accession>A0A2A9CM99</accession>
<keyword evidence="2" id="KW-1185">Reference proteome</keyword>
<proteinExistence type="predicted"/>
<protein>
    <submittedName>
        <fullName evidence="1">Uncharacterized protein</fullName>
    </submittedName>
</protein>
<comment type="caution">
    <text evidence="1">The sequence shown here is derived from an EMBL/GenBank/DDBJ whole genome shotgun (WGS) entry which is preliminary data.</text>
</comment>
<evidence type="ECO:0000313" key="2">
    <source>
        <dbReference type="Proteomes" id="UP000226079"/>
    </source>
</evidence>
<sequence length="83" mass="9361">MNIQSADPRDISWEVLAKRYRVYIWNARRSQSTEFEITDCPSVSQAIDWASAHCPGGHHWYLYAVVSAGTELGLVLLQEHSAA</sequence>
<evidence type="ECO:0000313" key="1">
    <source>
        <dbReference type="EMBL" id="PFG15524.1"/>
    </source>
</evidence>
<reference evidence="1 2" key="1">
    <citation type="submission" date="2017-10" db="EMBL/GenBank/DDBJ databases">
        <title>Sequencing the genomes of 1000 actinobacteria strains.</title>
        <authorList>
            <person name="Klenk H.-P."/>
        </authorList>
    </citation>
    <scope>NUCLEOTIDE SEQUENCE [LARGE SCALE GENOMIC DNA]</scope>
    <source>
        <strain evidence="1 2">DSM 15597</strain>
    </source>
</reference>
<gene>
    <name evidence="1" type="ORF">ATK74_0044</name>
</gene>
<name>A0A2A9CM99_9ACTN</name>
<dbReference type="Proteomes" id="UP000226079">
    <property type="component" value="Unassembled WGS sequence"/>
</dbReference>
<organism evidence="1 2">
    <name type="scientific">Propionicimonas paludicola</name>
    <dbReference type="NCBI Taxonomy" id="185243"/>
    <lineage>
        <taxon>Bacteria</taxon>
        <taxon>Bacillati</taxon>
        <taxon>Actinomycetota</taxon>
        <taxon>Actinomycetes</taxon>
        <taxon>Propionibacteriales</taxon>
        <taxon>Nocardioidaceae</taxon>
        <taxon>Propionicimonas</taxon>
    </lineage>
</organism>
<dbReference type="EMBL" id="PDJC01000001">
    <property type="protein sequence ID" value="PFG15524.1"/>
    <property type="molecule type" value="Genomic_DNA"/>
</dbReference>